<feature type="transmembrane region" description="Helical" evidence="5">
    <location>
        <begin position="79"/>
        <end position="98"/>
    </location>
</feature>
<feature type="transmembrane region" description="Helical" evidence="5">
    <location>
        <begin position="130"/>
        <end position="152"/>
    </location>
</feature>
<feature type="transmembrane region" description="Helical" evidence="5">
    <location>
        <begin position="194"/>
        <end position="214"/>
    </location>
</feature>
<feature type="transmembrane region" description="Helical" evidence="5">
    <location>
        <begin position="426"/>
        <end position="446"/>
    </location>
</feature>
<evidence type="ECO:0000259" key="6">
    <source>
        <dbReference type="PROSITE" id="PS50850"/>
    </source>
</evidence>
<protein>
    <submittedName>
        <fullName evidence="7">MFS transporter</fullName>
    </submittedName>
</protein>
<feature type="transmembrane region" description="Helical" evidence="5">
    <location>
        <begin position="164"/>
        <end position="188"/>
    </location>
</feature>
<comment type="caution">
    <text evidence="7">The sequence shown here is derived from an EMBL/GenBank/DDBJ whole genome shotgun (WGS) entry which is preliminary data.</text>
</comment>
<evidence type="ECO:0000256" key="1">
    <source>
        <dbReference type="ARBA" id="ARBA00004141"/>
    </source>
</evidence>
<feature type="transmembrane region" description="Helical" evidence="5">
    <location>
        <begin position="396"/>
        <end position="420"/>
    </location>
</feature>
<dbReference type="InterPro" id="IPR005829">
    <property type="entry name" value="Sugar_transporter_CS"/>
</dbReference>
<evidence type="ECO:0000313" key="8">
    <source>
        <dbReference type="Proteomes" id="UP000622890"/>
    </source>
</evidence>
<dbReference type="PANTHER" id="PTHR23508">
    <property type="entry name" value="CARBOXYLIC ACID TRANSPORTER PROTEIN HOMOLOG"/>
    <property type="match status" value="1"/>
</dbReference>
<dbReference type="AlphaFoldDB" id="A0A934W8R4"/>
<dbReference type="InterPro" id="IPR036259">
    <property type="entry name" value="MFS_trans_sf"/>
</dbReference>
<keyword evidence="4 5" id="KW-0472">Membrane</keyword>
<feature type="transmembrane region" description="Helical" evidence="5">
    <location>
        <begin position="275"/>
        <end position="293"/>
    </location>
</feature>
<keyword evidence="2 5" id="KW-0812">Transmembrane</keyword>
<dbReference type="RefSeq" id="WP_200593277.1">
    <property type="nucleotide sequence ID" value="NZ_JAEPBG010000006.1"/>
</dbReference>
<evidence type="ECO:0000256" key="2">
    <source>
        <dbReference type="ARBA" id="ARBA00022692"/>
    </source>
</evidence>
<evidence type="ECO:0000313" key="7">
    <source>
        <dbReference type="EMBL" id="MBK4736134.1"/>
    </source>
</evidence>
<organism evidence="7 8">
    <name type="scientific">Noviherbaspirillum pedocola</name>
    <dbReference type="NCBI Taxonomy" id="2801341"/>
    <lineage>
        <taxon>Bacteria</taxon>
        <taxon>Pseudomonadati</taxon>
        <taxon>Pseudomonadota</taxon>
        <taxon>Betaproteobacteria</taxon>
        <taxon>Burkholderiales</taxon>
        <taxon>Oxalobacteraceae</taxon>
        <taxon>Noviherbaspirillum</taxon>
    </lineage>
</organism>
<dbReference type="PANTHER" id="PTHR23508:SF10">
    <property type="entry name" value="CARBOXYLIC ACID TRANSPORTER PROTEIN HOMOLOG"/>
    <property type="match status" value="1"/>
</dbReference>
<dbReference type="SUPFAM" id="SSF103473">
    <property type="entry name" value="MFS general substrate transporter"/>
    <property type="match status" value="1"/>
</dbReference>
<feature type="transmembrane region" description="Helical" evidence="5">
    <location>
        <begin position="38"/>
        <end position="59"/>
    </location>
</feature>
<feature type="transmembrane region" description="Helical" evidence="5">
    <location>
        <begin position="362"/>
        <end position="384"/>
    </location>
</feature>
<feature type="transmembrane region" description="Helical" evidence="5">
    <location>
        <begin position="105"/>
        <end position="124"/>
    </location>
</feature>
<dbReference type="GO" id="GO:0046943">
    <property type="term" value="F:carboxylic acid transmembrane transporter activity"/>
    <property type="evidence" value="ECO:0007669"/>
    <property type="project" value="TreeGrafter"/>
</dbReference>
<dbReference type="InterPro" id="IPR020846">
    <property type="entry name" value="MFS_dom"/>
</dbReference>
<comment type="subcellular location">
    <subcellularLocation>
        <location evidence="1">Membrane</location>
        <topology evidence="1">Multi-pass membrane protein</topology>
    </subcellularLocation>
</comment>
<dbReference type="Proteomes" id="UP000622890">
    <property type="component" value="Unassembled WGS sequence"/>
</dbReference>
<dbReference type="Pfam" id="PF07690">
    <property type="entry name" value="MFS_1"/>
    <property type="match status" value="1"/>
</dbReference>
<keyword evidence="8" id="KW-1185">Reference proteome</keyword>
<keyword evidence="3 5" id="KW-1133">Transmembrane helix</keyword>
<feature type="transmembrane region" description="Helical" evidence="5">
    <location>
        <begin position="313"/>
        <end position="331"/>
    </location>
</feature>
<gene>
    <name evidence="7" type="ORF">JJB74_16040</name>
</gene>
<feature type="domain" description="Major facilitator superfamily (MFS) profile" evidence="6">
    <location>
        <begin position="40"/>
        <end position="451"/>
    </location>
</feature>
<reference evidence="7" key="1">
    <citation type="submission" date="2021-01" db="EMBL/GenBank/DDBJ databases">
        <title>Genome sequence of strain Noviherbaspirillum sp. DKR-6.</title>
        <authorList>
            <person name="Chaudhary D.K."/>
        </authorList>
    </citation>
    <scope>NUCLEOTIDE SEQUENCE</scope>
    <source>
        <strain evidence="7">DKR-6</strain>
    </source>
</reference>
<evidence type="ECO:0000256" key="4">
    <source>
        <dbReference type="ARBA" id="ARBA00023136"/>
    </source>
</evidence>
<dbReference type="GO" id="GO:0005886">
    <property type="term" value="C:plasma membrane"/>
    <property type="evidence" value="ECO:0007669"/>
    <property type="project" value="TreeGrafter"/>
</dbReference>
<dbReference type="Gene3D" id="1.20.1250.20">
    <property type="entry name" value="MFS general substrate transporter like domains"/>
    <property type="match status" value="1"/>
</dbReference>
<dbReference type="EMBL" id="JAEPBG010000006">
    <property type="protein sequence ID" value="MBK4736134.1"/>
    <property type="molecule type" value="Genomic_DNA"/>
</dbReference>
<dbReference type="InterPro" id="IPR011701">
    <property type="entry name" value="MFS"/>
</dbReference>
<dbReference type="PROSITE" id="PS50850">
    <property type="entry name" value="MFS"/>
    <property type="match status" value="1"/>
</dbReference>
<evidence type="ECO:0000256" key="5">
    <source>
        <dbReference type="SAM" id="Phobius"/>
    </source>
</evidence>
<evidence type="ECO:0000256" key="3">
    <source>
        <dbReference type="ARBA" id="ARBA00022989"/>
    </source>
</evidence>
<feature type="transmembrane region" description="Helical" evidence="5">
    <location>
        <begin position="338"/>
        <end position="356"/>
    </location>
</feature>
<dbReference type="CDD" id="cd17365">
    <property type="entry name" value="MFS_PcaK_like"/>
    <property type="match status" value="1"/>
</dbReference>
<sequence length="467" mass="49217">MDQIHTRTDVGTAPIAAHGATIQISDVIERQGVGRYQIWMLVVCFVVVLMDGFDTQAIGYVAPALSAAWKFPKQALGPVFSAGLFGLMLGALLFGPLADRYGRKVIIIVCTLVFSAFTLASTQAHSLDQILVLRLLGGLGLGGAMPNAIALMSEYAPRRHRAMMVVILVCGFSAGAAVGGFLAAHIIPAFGWPAVFYVGGLLPLVLIPLIAYGLPESARFLSMKQGTEARIVAILQRLAPRMNIPADARFVAEGEVKSFPVSELFTEGRARATSLIWFAFLMNLIVLYFFSSWLPSVLTSVGMTMAQAVKTTAYFQVGGTVGALTIGWMSDKFRPTRILALAFAGAAVFIAIIGNAGASAWVAPAVFGAGFCIVGGQIGANAFVGGFYPTRIRSTGVGWALGIGRVGSVIGPMLAGWLLAMKWSPASVFFMAMIPALLAGISMLMVGQMKNSTNVQDNGALPAAASN</sequence>
<proteinExistence type="predicted"/>
<dbReference type="PROSITE" id="PS00217">
    <property type="entry name" value="SUGAR_TRANSPORT_2"/>
    <property type="match status" value="1"/>
</dbReference>
<name>A0A934W8R4_9BURK</name>
<accession>A0A934W8R4</accession>